<protein>
    <submittedName>
        <fullName evidence="2">Pentapeptide repeat family protein</fullName>
    </submittedName>
</protein>
<dbReference type="AlphaFoldDB" id="A0A0E3L9Z0"/>
<dbReference type="HOGENOM" id="CLU_033401_0_1_2"/>
<evidence type="ECO:0000256" key="1">
    <source>
        <dbReference type="SAM" id="Phobius"/>
    </source>
</evidence>
<proteinExistence type="predicted"/>
<dbReference type="PANTHER" id="PTHR14136:SF17">
    <property type="entry name" value="BTB_POZ DOMAIN-CONTAINING PROTEIN KCTD9"/>
    <property type="match status" value="1"/>
</dbReference>
<keyword evidence="1" id="KW-0812">Transmembrane</keyword>
<sequence>MADAENSYRATLAQIFGGIAIAIGLYYTWRRISISEKELKATQKNLAITQKNLRVAQEGQITERFTRAVDQLGNPAMEIRLGGIYALERIANESEKDYWPIMEILTAYVRKNSSIDAIENKNVTLLAIDIQANESKQKEVPETKKIALDIQAVLTVLGRRKNTFYDGESNSLNLSHSRLQAADLEKANFEGADLEGANLEGANLVMTHLEEANLRNAHLEEADFFETHLQQANLGGAYLEKTYITNSYLVEASLMGAHLEDADFRWTHLEGADLVGAYLKRANLEGSHLEGSHLIEANLTEANLKGAYLGKVEFEEVEPYVISSKEDDGIRLIAAGKKTDYEDFFEIELKGANLASANLASANLTRADLSEANLPRADLSEANLNEAKLESTNFKGAKNLTVDQLSKVKTLYNTKLDPEIEAELRAKGFGYLLDDKPDDKP</sequence>
<evidence type="ECO:0000313" key="3">
    <source>
        <dbReference type="Proteomes" id="UP000033092"/>
    </source>
</evidence>
<dbReference type="Pfam" id="PF00805">
    <property type="entry name" value="Pentapeptide"/>
    <property type="match status" value="4"/>
</dbReference>
<keyword evidence="1" id="KW-0472">Membrane</keyword>
<dbReference type="Gene3D" id="2.160.20.80">
    <property type="entry name" value="E3 ubiquitin-protein ligase SopA"/>
    <property type="match status" value="2"/>
</dbReference>
<feature type="transmembrane region" description="Helical" evidence="1">
    <location>
        <begin position="12"/>
        <end position="29"/>
    </location>
</feature>
<name>A0A0E3L9Z0_9EURY</name>
<dbReference type="InterPro" id="IPR001646">
    <property type="entry name" value="5peptide_repeat"/>
</dbReference>
<evidence type="ECO:0000313" key="2">
    <source>
        <dbReference type="EMBL" id="AKB31106.1"/>
    </source>
</evidence>
<gene>
    <name evidence="2" type="ORF">MSSIH_0416</name>
</gene>
<accession>A0A0E3L9Z0</accession>
<dbReference type="PATRIC" id="fig|1434119.4.peg.531"/>
<keyword evidence="1" id="KW-1133">Transmembrane helix</keyword>
<organism evidence="2 3">
    <name type="scientific">Methanosarcina siciliae HI350</name>
    <dbReference type="NCBI Taxonomy" id="1434119"/>
    <lineage>
        <taxon>Archaea</taxon>
        <taxon>Methanobacteriati</taxon>
        <taxon>Methanobacteriota</taxon>
        <taxon>Stenosarchaea group</taxon>
        <taxon>Methanomicrobia</taxon>
        <taxon>Methanosarcinales</taxon>
        <taxon>Methanosarcinaceae</taxon>
        <taxon>Methanosarcina</taxon>
    </lineage>
</organism>
<reference evidence="2 3" key="1">
    <citation type="submission" date="2014-07" db="EMBL/GenBank/DDBJ databases">
        <title>Methanogenic archaea and the global carbon cycle.</title>
        <authorList>
            <person name="Henriksen J.R."/>
            <person name="Luke J."/>
            <person name="Reinhart S."/>
            <person name="Benedict M.N."/>
            <person name="Youngblut N.D."/>
            <person name="Metcalf M.E."/>
            <person name="Whitaker R.J."/>
            <person name="Metcalf W.W."/>
        </authorList>
    </citation>
    <scope>NUCLEOTIDE SEQUENCE [LARGE SCALE GENOMIC DNA]</scope>
    <source>
        <strain evidence="2 3">HI350</strain>
    </source>
</reference>
<dbReference type="PANTHER" id="PTHR14136">
    <property type="entry name" value="BTB_POZ DOMAIN-CONTAINING PROTEIN KCTD9"/>
    <property type="match status" value="1"/>
</dbReference>
<dbReference type="Proteomes" id="UP000033092">
    <property type="component" value="Chromosome"/>
</dbReference>
<dbReference type="SUPFAM" id="SSF141571">
    <property type="entry name" value="Pentapeptide repeat-like"/>
    <property type="match status" value="2"/>
</dbReference>
<dbReference type="InterPro" id="IPR051082">
    <property type="entry name" value="Pentapeptide-BTB/POZ_domain"/>
</dbReference>
<dbReference type="KEGG" id="msz:MSSIH_0416"/>
<dbReference type="EMBL" id="CP009507">
    <property type="protein sequence ID" value="AKB31106.1"/>
    <property type="molecule type" value="Genomic_DNA"/>
</dbReference>